<keyword evidence="3" id="KW-1185">Reference proteome</keyword>
<reference evidence="2" key="1">
    <citation type="submission" date="2020-07" db="EMBL/GenBank/DDBJ databases">
        <title>Multicomponent nature underlies the extraordinary mechanical properties of spider dragline silk.</title>
        <authorList>
            <person name="Kono N."/>
            <person name="Nakamura H."/>
            <person name="Mori M."/>
            <person name="Yoshida Y."/>
            <person name="Ohtoshi R."/>
            <person name="Malay A.D."/>
            <person name="Moran D.A.P."/>
            <person name="Tomita M."/>
            <person name="Numata K."/>
            <person name="Arakawa K."/>
        </authorList>
    </citation>
    <scope>NUCLEOTIDE SEQUENCE</scope>
</reference>
<name>A0A8X6JN74_TRICU</name>
<accession>A0A8X6JN74</accession>
<feature type="region of interest" description="Disordered" evidence="1">
    <location>
        <begin position="32"/>
        <end position="77"/>
    </location>
</feature>
<protein>
    <submittedName>
        <fullName evidence="2">Uncharacterized protein</fullName>
    </submittedName>
</protein>
<evidence type="ECO:0000313" key="3">
    <source>
        <dbReference type="Proteomes" id="UP000887116"/>
    </source>
</evidence>
<dbReference type="Proteomes" id="UP000887116">
    <property type="component" value="Unassembled WGS sequence"/>
</dbReference>
<gene>
    <name evidence="2" type="ORF">TNCT_196041</name>
</gene>
<comment type="caution">
    <text evidence="2">The sequence shown here is derived from an EMBL/GenBank/DDBJ whole genome shotgun (WGS) entry which is preliminary data.</text>
</comment>
<organism evidence="2 3">
    <name type="scientific">Trichonephila clavata</name>
    <name type="common">Joro spider</name>
    <name type="synonym">Nephila clavata</name>
    <dbReference type="NCBI Taxonomy" id="2740835"/>
    <lineage>
        <taxon>Eukaryota</taxon>
        <taxon>Metazoa</taxon>
        <taxon>Ecdysozoa</taxon>
        <taxon>Arthropoda</taxon>
        <taxon>Chelicerata</taxon>
        <taxon>Arachnida</taxon>
        <taxon>Araneae</taxon>
        <taxon>Araneomorphae</taxon>
        <taxon>Entelegynae</taxon>
        <taxon>Araneoidea</taxon>
        <taxon>Nephilidae</taxon>
        <taxon>Trichonephila</taxon>
    </lineage>
</organism>
<dbReference type="EMBL" id="BMAO01017104">
    <property type="protein sequence ID" value="GFR13356.1"/>
    <property type="molecule type" value="Genomic_DNA"/>
</dbReference>
<evidence type="ECO:0000313" key="2">
    <source>
        <dbReference type="EMBL" id="GFR13356.1"/>
    </source>
</evidence>
<proteinExistence type="predicted"/>
<feature type="compositionally biased region" description="Basic and acidic residues" evidence="1">
    <location>
        <begin position="34"/>
        <end position="54"/>
    </location>
</feature>
<dbReference type="AlphaFoldDB" id="A0A8X6JN74"/>
<sequence length="94" mass="10507">MFRNEYLALLVHRGTRRNDALEMGDVVLFGHGDASGKDSLPVEKTHESTTDHFSDSPTDYVPDSPVESTDNSEEKPPIKTILGRTIKIPRKLDL</sequence>
<evidence type="ECO:0000256" key="1">
    <source>
        <dbReference type="SAM" id="MobiDB-lite"/>
    </source>
</evidence>